<dbReference type="InterPro" id="IPR005198">
    <property type="entry name" value="Glyco_hydro_76"/>
</dbReference>
<sequence>MSLPRSASAQSTAWASRADAAESAVVHRHIRRLCAIPWTRIGCVRWPVDVPSATFISWHYWWQAQLIDCAVDATVRDPTPARRRRLGRLCRTPWIRNSVSRAGTGGWRRDFNDDMMWMALALERAIRLCGVRRPRGFDRMTAAIADGTDPATGVLPWRRGGDFLNAPTNGPAAILCARLGWIDTAEMLCDWLDATLRDPQTALIHDGIRNGVLVEDYYTYCQGAVLGAETERAAHTGKGTRLQAMHGERVARLLEAVSTGMCTGGVIHGAGGGDGGLFAGILARYLAAVACDLPDAVPDADLLRSTAANLVLTSAEAAWGNRIEFDGEPLFGHDWAIPAVVPAALFRPDDPSARVAERDLSVQLSGWMLMEAAARVDEVVPGYGAGTGGG</sequence>
<dbReference type="Pfam" id="PF03663">
    <property type="entry name" value="Glyco_hydro_76"/>
    <property type="match status" value="1"/>
</dbReference>
<keyword evidence="2" id="KW-1185">Reference proteome</keyword>
<dbReference type="PANTHER" id="PTHR47791">
    <property type="entry name" value="MEIOTICALLY UP-REGULATED GENE 191 PROTEIN"/>
    <property type="match status" value="1"/>
</dbReference>
<evidence type="ECO:0000313" key="1">
    <source>
        <dbReference type="EMBL" id="QDQ98442.1"/>
    </source>
</evidence>
<protein>
    <submittedName>
        <fullName evidence="1">Fructose-bisphosphate aldolase</fullName>
    </submittedName>
</protein>
<dbReference type="OrthoDB" id="2505409at2"/>
<dbReference type="KEGG" id="toy:FO059_15355"/>
<dbReference type="Proteomes" id="UP000317344">
    <property type="component" value="Chromosome"/>
</dbReference>
<dbReference type="InterPro" id="IPR053169">
    <property type="entry name" value="MUG_Protein"/>
</dbReference>
<dbReference type="InterPro" id="IPR008928">
    <property type="entry name" value="6-hairpin_glycosidase_sf"/>
</dbReference>
<name>A0A516X5U0_9ACTN</name>
<dbReference type="RefSeq" id="WP_143909847.1">
    <property type="nucleotide sequence ID" value="NZ_CP041765.1"/>
</dbReference>
<organism evidence="1 2">
    <name type="scientific">Tomitella fengzijianii</name>
    <dbReference type="NCBI Taxonomy" id="2597660"/>
    <lineage>
        <taxon>Bacteria</taxon>
        <taxon>Bacillati</taxon>
        <taxon>Actinomycetota</taxon>
        <taxon>Actinomycetes</taxon>
        <taxon>Mycobacteriales</taxon>
        <taxon>Tomitella</taxon>
    </lineage>
</organism>
<dbReference type="AlphaFoldDB" id="A0A516X5U0"/>
<dbReference type="PIRSF" id="PIRSF021505">
    <property type="entry name" value="O_gly_hdrol"/>
    <property type="match status" value="1"/>
</dbReference>
<dbReference type="GO" id="GO:0005975">
    <property type="term" value="P:carbohydrate metabolic process"/>
    <property type="evidence" value="ECO:0007669"/>
    <property type="project" value="InterPro"/>
</dbReference>
<dbReference type="EMBL" id="CP041765">
    <property type="protein sequence ID" value="QDQ98442.1"/>
    <property type="molecule type" value="Genomic_DNA"/>
</dbReference>
<evidence type="ECO:0000313" key="2">
    <source>
        <dbReference type="Proteomes" id="UP000317344"/>
    </source>
</evidence>
<reference evidence="1 2" key="1">
    <citation type="submission" date="2019-07" db="EMBL/GenBank/DDBJ databases">
        <title>Tomitella cavernea sp. nov., an actinomycete isolated from soil.</title>
        <authorList>
            <person name="Cheng J."/>
        </authorList>
    </citation>
    <scope>NUCLEOTIDE SEQUENCE [LARGE SCALE GENOMIC DNA]</scope>
    <source>
        <strain evidence="1 2">HY188</strain>
    </source>
</reference>
<proteinExistence type="predicted"/>
<reference evidence="1 2" key="2">
    <citation type="submission" date="2019-07" db="EMBL/GenBank/DDBJ databases">
        <authorList>
            <person name="Huang Y."/>
        </authorList>
    </citation>
    <scope>NUCLEOTIDE SEQUENCE [LARGE SCALE GENOMIC DNA]</scope>
    <source>
        <strain evidence="1 2">HY188</strain>
    </source>
</reference>
<dbReference type="SUPFAM" id="SSF48208">
    <property type="entry name" value="Six-hairpin glycosidases"/>
    <property type="match status" value="1"/>
</dbReference>
<accession>A0A516X5U0</accession>
<dbReference type="InterPro" id="IPR014512">
    <property type="entry name" value="O_gly_hydro"/>
</dbReference>
<dbReference type="PANTHER" id="PTHR47791:SF3">
    <property type="entry name" value="MEIOTICALLY UP-REGULATED GENE 191 PROTEIN"/>
    <property type="match status" value="1"/>
</dbReference>
<gene>
    <name evidence="1" type="ORF">FO059_15355</name>
</gene>
<dbReference type="Gene3D" id="1.50.10.20">
    <property type="match status" value="1"/>
</dbReference>